<reference evidence="2" key="1">
    <citation type="journal article" date="2023" name="G3 (Bethesda)">
        <title>Genome assembly and association tests identify interacting loci associated with vigor, precocity, and sex in interspecific pistachio rootstocks.</title>
        <authorList>
            <person name="Palmer W."/>
            <person name="Jacygrad E."/>
            <person name="Sagayaradj S."/>
            <person name="Cavanaugh K."/>
            <person name="Han R."/>
            <person name="Bertier L."/>
            <person name="Beede B."/>
            <person name="Kafkas S."/>
            <person name="Golino D."/>
            <person name="Preece J."/>
            <person name="Michelmore R."/>
        </authorList>
    </citation>
    <scope>NUCLEOTIDE SEQUENCE [LARGE SCALE GENOMIC DNA]</scope>
</reference>
<evidence type="ECO:0000313" key="1">
    <source>
        <dbReference type="EMBL" id="KAJ0075501.1"/>
    </source>
</evidence>
<accession>A0ACC0ZQL7</accession>
<proteinExistence type="predicted"/>
<keyword evidence="2" id="KW-1185">Reference proteome</keyword>
<name>A0ACC0ZQL7_9ROSI</name>
<dbReference type="EMBL" id="CM047910">
    <property type="protein sequence ID" value="KAJ0075501.1"/>
    <property type="molecule type" value="Genomic_DNA"/>
</dbReference>
<organism evidence="1 2">
    <name type="scientific">Pistacia atlantica</name>
    <dbReference type="NCBI Taxonomy" id="434234"/>
    <lineage>
        <taxon>Eukaryota</taxon>
        <taxon>Viridiplantae</taxon>
        <taxon>Streptophyta</taxon>
        <taxon>Embryophyta</taxon>
        <taxon>Tracheophyta</taxon>
        <taxon>Spermatophyta</taxon>
        <taxon>Magnoliopsida</taxon>
        <taxon>eudicotyledons</taxon>
        <taxon>Gunneridae</taxon>
        <taxon>Pentapetalae</taxon>
        <taxon>rosids</taxon>
        <taxon>malvids</taxon>
        <taxon>Sapindales</taxon>
        <taxon>Anacardiaceae</taxon>
        <taxon>Pistacia</taxon>
    </lineage>
</organism>
<comment type="caution">
    <text evidence="1">The sequence shown here is derived from an EMBL/GenBank/DDBJ whole genome shotgun (WGS) entry which is preliminary data.</text>
</comment>
<gene>
    <name evidence="1" type="ORF">Patl1_34334</name>
</gene>
<sequence length="314" mass="35502">MRSVIDAEQQQMKRLDSVHEWLLRVEDVETRVDQLLIRERSQQVQKSCLCGFCPWNCCSSCKFGKEVDKILKDVVTLTNEGDFKEVGEKIPEAKVGLHSMVDEVWSSLQEEQVGTVGLYGLGGVGKTTLLIEINNKLLRTPNEFDVVIRVVPSKNMQIGNIQEDIGKRIGLSHKSWKEKNVREKAADIFRILSSKKFALLLDDLWERVDLQEVGVPRPSPENASKVLFTTREMKVCGLMGVQKTFEVKCLSDQEAWKLFQSKVGKETLDSHSDIPRLAATVADECAGLPLALITIGRAMAFKNEPKVWMRFILI</sequence>
<evidence type="ECO:0000313" key="2">
    <source>
        <dbReference type="Proteomes" id="UP001164250"/>
    </source>
</evidence>
<dbReference type="Proteomes" id="UP001164250">
    <property type="component" value="Chromosome 15"/>
</dbReference>
<protein>
    <submittedName>
        <fullName evidence="1">Uncharacterized protein</fullName>
    </submittedName>
</protein>